<keyword evidence="3" id="KW-1185">Reference proteome</keyword>
<sequence>MHSPSRELPPFFRSAFFGVPKPRRIAILAAAALCPLVMSGCNLFMIAAYLISGPPSVEPDFEVATRTSLTDEDVTVAVACYVPIDLRADIGNETLDREIARLVTSKLTLNKVKVRDPNAVRQWLARNPDWEEPGQIAEAMQVSHVVYIDISRFSLWEENSATLLRGRADAIVTVHAVEEEGEDAVEIYGKDVAAKYPLAVPRDSSVQNPGRFRQEFMLRLAEEIGRLFYPHWNGDDFSAAT</sequence>
<comment type="caution">
    <text evidence="2">The sequence shown here is derived from an EMBL/GenBank/DDBJ whole genome shotgun (WGS) entry which is preliminary data.</text>
</comment>
<dbReference type="Proteomes" id="UP000609651">
    <property type="component" value="Unassembled WGS sequence"/>
</dbReference>
<evidence type="ECO:0000313" key="3">
    <source>
        <dbReference type="Proteomes" id="UP000609651"/>
    </source>
</evidence>
<protein>
    <submittedName>
        <fullName evidence="2">Uncharacterized protein</fullName>
    </submittedName>
</protein>
<keyword evidence="1" id="KW-0812">Transmembrane</keyword>
<keyword evidence="1" id="KW-0472">Membrane</keyword>
<proteinExistence type="predicted"/>
<evidence type="ECO:0000256" key="1">
    <source>
        <dbReference type="SAM" id="Phobius"/>
    </source>
</evidence>
<evidence type="ECO:0000313" key="2">
    <source>
        <dbReference type="EMBL" id="NNJ27793.1"/>
    </source>
</evidence>
<dbReference type="EMBL" id="WTPX01000206">
    <property type="protein sequence ID" value="NNJ27793.1"/>
    <property type="molecule type" value="Genomic_DNA"/>
</dbReference>
<reference evidence="2 3" key="1">
    <citation type="journal article" date="2020" name="Syst. Appl. Microbiol.">
        <title>Alienimonas chondri sp. nov., a novel planctomycete isolated from the biofilm of the red alga Chondrus crispus.</title>
        <authorList>
            <person name="Vitorino I."/>
            <person name="Albuquerque L."/>
            <person name="Wiegand S."/>
            <person name="Kallscheuer N."/>
            <person name="da Costa M.S."/>
            <person name="Lobo-da-Cunha A."/>
            <person name="Jogler C."/>
            <person name="Lage O.M."/>
        </authorList>
    </citation>
    <scope>NUCLEOTIDE SEQUENCE [LARGE SCALE GENOMIC DNA]</scope>
    <source>
        <strain evidence="2 3">LzC2</strain>
    </source>
</reference>
<organism evidence="2 3">
    <name type="scientific">Alienimonas chondri</name>
    <dbReference type="NCBI Taxonomy" id="2681879"/>
    <lineage>
        <taxon>Bacteria</taxon>
        <taxon>Pseudomonadati</taxon>
        <taxon>Planctomycetota</taxon>
        <taxon>Planctomycetia</taxon>
        <taxon>Planctomycetales</taxon>
        <taxon>Planctomycetaceae</taxon>
        <taxon>Alienimonas</taxon>
    </lineage>
</organism>
<accession>A0ABX1VI50</accession>
<feature type="transmembrane region" description="Helical" evidence="1">
    <location>
        <begin position="25"/>
        <end position="51"/>
    </location>
</feature>
<name>A0ABX1VI50_9PLAN</name>
<gene>
    <name evidence="2" type="ORF">LzC2_39020</name>
</gene>
<keyword evidence="1" id="KW-1133">Transmembrane helix</keyword>